<feature type="domain" description="RNA polymerase Rpb2" evidence="14">
    <location>
        <begin position="464"/>
        <end position="527"/>
    </location>
</feature>
<dbReference type="CDD" id="cd00653">
    <property type="entry name" value="RNA_pol_B_RPB2"/>
    <property type="match status" value="1"/>
</dbReference>
<keyword evidence="7" id="KW-0862">Zinc</keyword>
<keyword evidence="8" id="KW-0804">Transcription</keyword>
<dbReference type="PROSITE" id="PS01166">
    <property type="entry name" value="RNA_POL_BETA"/>
    <property type="match status" value="1"/>
</dbReference>
<feature type="domain" description="RNA polymerase Rpb2" evidence="11">
    <location>
        <begin position="1091"/>
        <end position="1202"/>
    </location>
</feature>
<dbReference type="Gene3D" id="3.90.1110.10">
    <property type="entry name" value="RNA polymerase Rpb2, domain 2"/>
    <property type="match status" value="1"/>
</dbReference>
<dbReference type="Pfam" id="PF04563">
    <property type="entry name" value="RNA_pol_Rpb2_1"/>
    <property type="match status" value="1"/>
</dbReference>
<accession>A0A6C0AKJ5</accession>
<evidence type="ECO:0000256" key="8">
    <source>
        <dbReference type="ARBA" id="ARBA00023163"/>
    </source>
</evidence>
<dbReference type="InterPro" id="IPR007121">
    <property type="entry name" value="RNA_pol_bsu_CS"/>
</dbReference>
<evidence type="ECO:0000259" key="10">
    <source>
        <dbReference type="Pfam" id="PF00562"/>
    </source>
</evidence>
<name>A0A6C0AKJ5_9ZZZZ</name>
<evidence type="ECO:0000256" key="2">
    <source>
        <dbReference type="ARBA" id="ARBA00012418"/>
    </source>
</evidence>
<dbReference type="GO" id="GO:0000428">
    <property type="term" value="C:DNA-directed RNA polymerase complex"/>
    <property type="evidence" value="ECO:0007669"/>
    <property type="project" value="UniProtKB-KW"/>
</dbReference>
<keyword evidence="6" id="KW-0479">Metal-binding</keyword>
<dbReference type="Gene3D" id="2.40.50.150">
    <property type="match status" value="1"/>
</dbReference>
<comment type="similarity">
    <text evidence="1">Belongs to the RNA polymerase beta chain family.</text>
</comment>
<dbReference type="InterPro" id="IPR014724">
    <property type="entry name" value="RNA_pol_RPB2_OB-fold"/>
</dbReference>
<evidence type="ECO:0000259" key="14">
    <source>
        <dbReference type="Pfam" id="PF04565"/>
    </source>
</evidence>
<dbReference type="InterPro" id="IPR007646">
    <property type="entry name" value="RNA_pol_Rpb2_4"/>
</dbReference>
<evidence type="ECO:0000256" key="5">
    <source>
        <dbReference type="ARBA" id="ARBA00022695"/>
    </source>
</evidence>
<protein>
    <recommendedName>
        <fullName evidence="2">DNA-directed RNA polymerase</fullName>
        <ecNumber evidence="2">2.7.7.6</ecNumber>
    </recommendedName>
</protein>
<dbReference type="PANTHER" id="PTHR20856">
    <property type="entry name" value="DNA-DIRECTED RNA POLYMERASE I SUBUNIT 2"/>
    <property type="match status" value="1"/>
</dbReference>
<organism evidence="16">
    <name type="scientific">viral metagenome</name>
    <dbReference type="NCBI Taxonomy" id="1070528"/>
    <lineage>
        <taxon>unclassified sequences</taxon>
        <taxon>metagenomes</taxon>
        <taxon>organismal metagenomes</taxon>
    </lineage>
</organism>
<evidence type="ECO:0000259" key="11">
    <source>
        <dbReference type="Pfam" id="PF04560"/>
    </source>
</evidence>
<dbReference type="Gene3D" id="3.90.1800.10">
    <property type="entry name" value="RNA polymerase alpha subunit dimerisation domain"/>
    <property type="match status" value="1"/>
</dbReference>
<dbReference type="InterPro" id="IPR015712">
    <property type="entry name" value="DNA-dir_RNA_pol_su2"/>
</dbReference>
<feature type="domain" description="RNA polymerase Rpb2" evidence="12">
    <location>
        <begin position="245"/>
        <end position="379"/>
    </location>
</feature>
<dbReference type="GO" id="GO:0046872">
    <property type="term" value="F:metal ion binding"/>
    <property type="evidence" value="ECO:0007669"/>
    <property type="project" value="UniProtKB-KW"/>
</dbReference>
<dbReference type="Gene3D" id="3.90.1100.10">
    <property type="match status" value="1"/>
</dbReference>
<evidence type="ECO:0000259" key="13">
    <source>
        <dbReference type="Pfam" id="PF04563"/>
    </source>
</evidence>
<evidence type="ECO:0000313" key="16">
    <source>
        <dbReference type="EMBL" id="QHS80308.1"/>
    </source>
</evidence>
<dbReference type="GO" id="GO:0032549">
    <property type="term" value="F:ribonucleoside binding"/>
    <property type="evidence" value="ECO:0007669"/>
    <property type="project" value="InterPro"/>
</dbReference>
<dbReference type="Pfam" id="PF04561">
    <property type="entry name" value="RNA_pol_Rpb2_2"/>
    <property type="match status" value="1"/>
</dbReference>
<dbReference type="InterPro" id="IPR007642">
    <property type="entry name" value="RNA_pol_Rpb2_2"/>
</dbReference>
<keyword evidence="3" id="KW-0240">DNA-directed RNA polymerase</keyword>
<dbReference type="SUPFAM" id="SSF64484">
    <property type="entry name" value="beta and beta-prime subunits of DNA dependent RNA-polymerase"/>
    <property type="match status" value="1"/>
</dbReference>
<feature type="domain" description="RNA polymerase Rpb2" evidence="15">
    <location>
        <begin position="563"/>
        <end position="620"/>
    </location>
</feature>
<evidence type="ECO:0000256" key="4">
    <source>
        <dbReference type="ARBA" id="ARBA00022679"/>
    </source>
</evidence>
<dbReference type="Pfam" id="PF04565">
    <property type="entry name" value="RNA_pol_Rpb2_3"/>
    <property type="match status" value="1"/>
</dbReference>
<dbReference type="InterPro" id="IPR037033">
    <property type="entry name" value="DNA-dir_RNAP_su2_hyb_sf"/>
</dbReference>
<dbReference type="Pfam" id="PF00562">
    <property type="entry name" value="RNA_pol_Rpb2_6"/>
    <property type="match status" value="1"/>
</dbReference>
<dbReference type="InterPro" id="IPR007645">
    <property type="entry name" value="RNA_pol_Rpb2_3"/>
</dbReference>
<evidence type="ECO:0000256" key="3">
    <source>
        <dbReference type="ARBA" id="ARBA00022478"/>
    </source>
</evidence>
<feature type="domain" description="RNA polymerase beta subunit protrusion" evidence="13">
    <location>
        <begin position="22"/>
        <end position="407"/>
    </location>
</feature>
<dbReference type="InterPro" id="IPR007120">
    <property type="entry name" value="DNA-dir_RNAP_su2_dom"/>
</dbReference>
<keyword evidence="5" id="KW-0548">Nucleotidyltransferase</keyword>
<dbReference type="Pfam" id="PF04560">
    <property type="entry name" value="RNA_pol_Rpb2_7"/>
    <property type="match status" value="1"/>
</dbReference>
<feature type="compositionally biased region" description="Basic and acidic residues" evidence="9">
    <location>
        <begin position="1427"/>
        <end position="1456"/>
    </location>
</feature>
<evidence type="ECO:0000256" key="6">
    <source>
        <dbReference type="ARBA" id="ARBA00022723"/>
    </source>
</evidence>
<feature type="compositionally biased region" description="Low complexity" evidence="9">
    <location>
        <begin position="1379"/>
        <end position="1396"/>
    </location>
</feature>
<sequence length="1479" mass="168730">MDFENISWDIIDLYFKDNPSVLVDHHLKSYNDFFEKGMYKIFKEKNPISFFKDQNKKTNKFKYECKVYMGGLEGTRIYIGKPVIYDKNGEINRKHFMYPNEARLRNLSYTMSIHYDVDIEYVIRTKGPGGEDLETKKLETLEKIYLGNFPIMLRSKLCLLNGLTKDVRHTMGECRNDLGGYFIIDGKEKLIVSQERFADNNLIVKDKFNDMYSHSVDIRSVSEDISKPVRTLSVRMVTETPSLTNNNIVVVIPNVRKPIPLFILMRALGVLSDKEIIETCILDMERYDYMVELFRPCIHDASILFNQVEALKYIGTHTKGKTVNHAMEILMNYLLPHIGELNFKQKAYYIGYMVKKLLLVYTKKEKPTDRDSYRYKRLETSGILIKDLFKEYYNLQLKNIYLKIDKEHFYHRGNYQGEHFMGLILYNRDLIFKDKIVESGFKTAFKGNWGSTAHTKRLGALQDLSRLSFFSTICQLRKTNIPISADGAKIVSPRKVQGTQWGNFCPIHSPDGGNVGFHKHLTISTKITTHHSGYPYITLLRQLGMELLETCTPQHIELSVKLFVNGAWVGITRNPKEIIETLKLYRRNNKINIYTSILWDISKKEIWINTDAGRLCHPVYYMYNGKISFGNTELLNKLKNKTLTWNHCIYGLNEPGEPTDNSIKKIKQISDNKSCIIEYIDSMEADGIIMAKFNDKLEDYTSKNISHAEIHPSFIFSVMANQVIHLQNNPYPRSAFSCGQGKQAVSMYSTNVMNRIDKSGIVLNYGQNPLIKSRYLKYITNDEHAYGENAIVAIMCYSGYNTEDAVIINEGFLKRGGYRTTYYNMYEETEKEETVGDVTISNNFVYIDSDKVIGLKPGCNYSYLDKETGIIKENTEIDDKTIIIGKVSVNSENPGEMIDSSKKPKKGQKGFVDKSFITTNSFGKKIAKIRVRDERIPAIGDKFCSRAGQKGTVGIVMKECDMPITKEGLIPDIIVNPHAMPSRMTIGHLVESQQAKVCALYGAYGDCTPFINIGPKDKEYGEMLVKQGFHSSGTEFLMNGMTGEQMETSIYIGPTYYLRLKHMVKDKINHRSRGPRNQLTRQTVGGRANDGGLRIGEMDRDCLIAHGMSHFIKDSMLERGDKYYMAICNKSGCLSIYNKSKNIFISPMVDGPIKFVDVSKYDANIVNISKFGRDFSIVKVPYAFKLLMQELQAMNVHMRIVTDKNVDQLLSIKGGDDIKTLTGLESYDDIVAVINKIKAETMNEKDTEKDKMRKEFTPIEAAKVHLLNEGDHMIWDKDTLVGRRWIIKSIDDEANTVTLETNNLVGLTSNFMTVDASELKHGKTNDFVSELLNDDGWGNIQSNDMQMNKVAYDPFGNVVNKKMIPENIDINIDIDNYEETPPSISMSSTTSSPKSPDYNPYYPPGVVPTSPDYDPNNPQIPPPPQQEKTKTIAEEKKEQDKEEMPLLNAVEDKEGDGSDDDEGDEFSGFQRGVSIKKIN</sequence>
<proteinExistence type="inferred from homology"/>
<dbReference type="Gene3D" id="2.40.270.10">
    <property type="entry name" value="DNA-directed RNA polymerase, subunit 2, domain 6"/>
    <property type="match status" value="1"/>
</dbReference>
<dbReference type="InterPro" id="IPR007644">
    <property type="entry name" value="RNA_pol_bsu_protrusion"/>
</dbReference>
<evidence type="ECO:0000256" key="9">
    <source>
        <dbReference type="SAM" id="MobiDB-lite"/>
    </source>
</evidence>
<dbReference type="EC" id="2.7.7.6" evidence="2"/>
<feature type="domain" description="DNA-directed RNA polymerase subunit 2 hybrid-binding" evidence="10">
    <location>
        <begin position="725"/>
        <end position="1088"/>
    </location>
</feature>
<evidence type="ECO:0000259" key="15">
    <source>
        <dbReference type="Pfam" id="PF04566"/>
    </source>
</evidence>
<evidence type="ECO:0000256" key="1">
    <source>
        <dbReference type="ARBA" id="ARBA00006835"/>
    </source>
</evidence>
<dbReference type="GO" id="GO:0006351">
    <property type="term" value="P:DNA-templated transcription"/>
    <property type="evidence" value="ECO:0007669"/>
    <property type="project" value="InterPro"/>
</dbReference>
<dbReference type="InterPro" id="IPR007641">
    <property type="entry name" value="RNA_pol_Rpb2_7"/>
</dbReference>
<dbReference type="EMBL" id="MN740677">
    <property type="protein sequence ID" value="QHS80308.1"/>
    <property type="molecule type" value="Genomic_DNA"/>
</dbReference>
<feature type="region of interest" description="Disordered" evidence="9">
    <location>
        <begin position="1379"/>
        <end position="1479"/>
    </location>
</feature>
<dbReference type="Pfam" id="PF04566">
    <property type="entry name" value="RNA_pol_Rpb2_4"/>
    <property type="match status" value="1"/>
</dbReference>
<evidence type="ECO:0000259" key="12">
    <source>
        <dbReference type="Pfam" id="PF04561"/>
    </source>
</evidence>
<dbReference type="GO" id="GO:0003899">
    <property type="term" value="F:DNA-directed RNA polymerase activity"/>
    <property type="evidence" value="ECO:0007669"/>
    <property type="project" value="UniProtKB-EC"/>
</dbReference>
<dbReference type="InterPro" id="IPR037034">
    <property type="entry name" value="RNA_pol_Rpb2_2_sf"/>
</dbReference>
<evidence type="ECO:0000256" key="7">
    <source>
        <dbReference type="ARBA" id="ARBA00022833"/>
    </source>
</evidence>
<reference evidence="16" key="1">
    <citation type="journal article" date="2020" name="Nature">
        <title>Giant virus diversity and host interactions through global metagenomics.</title>
        <authorList>
            <person name="Schulz F."/>
            <person name="Roux S."/>
            <person name="Paez-Espino D."/>
            <person name="Jungbluth S."/>
            <person name="Walsh D.A."/>
            <person name="Denef V.J."/>
            <person name="McMahon K.D."/>
            <person name="Konstantinidis K.T."/>
            <person name="Eloe-Fadrosh E.A."/>
            <person name="Kyrpides N.C."/>
            <person name="Woyke T."/>
        </authorList>
    </citation>
    <scope>NUCLEOTIDE SEQUENCE</scope>
    <source>
        <strain evidence="16">GVMAG-S-1039698-54</strain>
    </source>
</reference>
<dbReference type="Gene3D" id="3.90.1070.20">
    <property type="match status" value="1"/>
</dbReference>
<dbReference type="GO" id="GO:0003677">
    <property type="term" value="F:DNA binding"/>
    <property type="evidence" value="ECO:0007669"/>
    <property type="project" value="InterPro"/>
</dbReference>
<keyword evidence="4" id="KW-0808">Transferase</keyword>